<gene>
    <name evidence="1" type="ORF">DCS45_04450</name>
</gene>
<dbReference type="EMBL" id="DMVW01000045">
    <property type="protein sequence ID" value="HAR51116.1"/>
    <property type="molecule type" value="Genomic_DNA"/>
</dbReference>
<accession>A0A348W9A4</accession>
<name>A0A348W9A4_9RHOB</name>
<evidence type="ECO:0000313" key="1">
    <source>
        <dbReference type="EMBL" id="HAR51116.1"/>
    </source>
</evidence>
<evidence type="ECO:0000313" key="2">
    <source>
        <dbReference type="Proteomes" id="UP000264719"/>
    </source>
</evidence>
<organism evidence="1 2">
    <name type="scientific">Roseovarius nubinhibens</name>
    <dbReference type="NCBI Taxonomy" id="314263"/>
    <lineage>
        <taxon>Bacteria</taxon>
        <taxon>Pseudomonadati</taxon>
        <taxon>Pseudomonadota</taxon>
        <taxon>Alphaproteobacteria</taxon>
        <taxon>Rhodobacterales</taxon>
        <taxon>Roseobacteraceae</taxon>
        <taxon>Roseovarius</taxon>
    </lineage>
</organism>
<reference evidence="1 2" key="1">
    <citation type="journal article" date="2018" name="Nat. Biotechnol.">
        <title>A standardized bacterial taxonomy based on genome phylogeny substantially revises the tree of life.</title>
        <authorList>
            <person name="Parks D.H."/>
            <person name="Chuvochina M."/>
            <person name="Waite D.W."/>
            <person name="Rinke C."/>
            <person name="Skarshewski A."/>
            <person name="Chaumeil P.A."/>
            <person name="Hugenholtz P."/>
        </authorList>
    </citation>
    <scope>NUCLEOTIDE SEQUENCE [LARGE SCALE GENOMIC DNA]</scope>
    <source>
        <strain evidence="1">UBA9169</strain>
    </source>
</reference>
<dbReference type="AlphaFoldDB" id="A0A348W9A4"/>
<comment type="caution">
    <text evidence="1">The sequence shown here is derived from an EMBL/GenBank/DDBJ whole genome shotgun (WGS) entry which is preliminary data.</text>
</comment>
<protein>
    <submittedName>
        <fullName evidence="1">Uncharacterized protein</fullName>
    </submittedName>
</protein>
<sequence length="117" mass="13698">MSEEYQSSNKQDLKDGAWIDIYDRVVLEAGFDPDGFDYREYSPDRVSRLLAPNHNQPRFYPFEAAWAFLLFGFQKKYLPDMLDEYDAHGRISLGDCLRQETLPNWSTFPKLPIGRAQ</sequence>
<proteinExistence type="predicted"/>
<dbReference type="Proteomes" id="UP000264719">
    <property type="component" value="Unassembled WGS sequence"/>
</dbReference>